<sequence>MAMLLTVTLVAAIVMLVVPVRKSGRITISAYFSNSNGIYAGDEVRVLGVAVGEITKIEPEPMRVKITFWVDDNVKIPADARAVIVAPSLVTARAVQLTPAYTGGPVLADGSEIPLGRTAVPVEYDDLREQLRVLTDTLQPGPDGVSSLGSLIETTADNLRGQGDDIRLTVIQLSQALSALGDHSGDIFGTVKNLSTLASALRDSDTLLRQLNRNLSAVTGLLANDPNEVGAAVVDLHAAITEVRSFVAEHRDALGTTGEKLAGITQSFGDNIDNLKQALHVFPNAIQNFINIYQPAPGALSGSLAGTNFNNPIQFICGAVQAASRLNAEQSAKLCVQYLAPIVKNRRYNFLGPLGFAPFVGAQARPNEVTFSEDWMRPDYVPPAVPSAETGSTDSHLGPESSSPPLAAETAPPIEGPPRHAVDPSQGLRGMLAPPGAGS</sequence>
<feature type="domain" description="Mammalian cell entry C-terminal" evidence="3">
    <location>
        <begin position="107"/>
        <end position="268"/>
    </location>
</feature>
<dbReference type="OrthoDB" id="4516955at2"/>
<comment type="caution">
    <text evidence="4">The sequence shown here is derived from an EMBL/GenBank/DDBJ whole genome shotgun (WGS) entry which is preliminary data.</text>
</comment>
<proteinExistence type="predicted"/>
<dbReference type="PATRIC" id="fig|1122247.3.peg.4191"/>
<dbReference type="PANTHER" id="PTHR33371:SF4">
    <property type="entry name" value="INTERMEMBRANE PHOSPHOLIPID TRANSPORT SYSTEM BINDING PROTEIN MLAD"/>
    <property type="match status" value="1"/>
</dbReference>
<dbReference type="Proteomes" id="UP000006265">
    <property type="component" value="Unassembled WGS sequence"/>
</dbReference>
<feature type="compositionally biased region" description="Polar residues" evidence="1">
    <location>
        <begin position="389"/>
        <end position="404"/>
    </location>
</feature>
<dbReference type="GO" id="GO:0005576">
    <property type="term" value="C:extracellular region"/>
    <property type="evidence" value="ECO:0007669"/>
    <property type="project" value="TreeGrafter"/>
</dbReference>
<name>K5BCK3_MYCHD</name>
<dbReference type="Pfam" id="PF02470">
    <property type="entry name" value="MlaD"/>
    <property type="match status" value="1"/>
</dbReference>
<feature type="domain" description="Mce/MlaD" evidence="2">
    <location>
        <begin position="26"/>
        <end position="99"/>
    </location>
</feature>
<organism evidence="4 5">
    <name type="scientific">Mycolicibacterium hassiacum (strain DSM 44199 / CIP 105218 / JCM 12690 / 3849)</name>
    <name type="common">Mycobacterium hassiacum</name>
    <dbReference type="NCBI Taxonomy" id="1122247"/>
    <lineage>
        <taxon>Bacteria</taxon>
        <taxon>Bacillati</taxon>
        <taxon>Actinomycetota</taxon>
        <taxon>Actinomycetes</taxon>
        <taxon>Mycobacteriales</taxon>
        <taxon>Mycobacteriaceae</taxon>
        <taxon>Mycolicibacterium</taxon>
    </lineage>
</organism>
<dbReference type="NCBIfam" id="TIGR00996">
    <property type="entry name" value="Mtu_fam_mce"/>
    <property type="match status" value="1"/>
</dbReference>
<dbReference type="eggNOG" id="COG1463">
    <property type="taxonomic scope" value="Bacteria"/>
</dbReference>
<keyword evidence="5" id="KW-1185">Reference proteome</keyword>
<dbReference type="InterPro" id="IPR052336">
    <property type="entry name" value="MlaD_Phospholipid_Transporter"/>
</dbReference>
<evidence type="ECO:0000313" key="4">
    <source>
        <dbReference type="EMBL" id="EKF21632.1"/>
    </source>
</evidence>
<evidence type="ECO:0000256" key="1">
    <source>
        <dbReference type="SAM" id="MobiDB-lite"/>
    </source>
</evidence>
<protein>
    <submittedName>
        <fullName evidence="4">Mce related family protein</fullName>
    </submittedName>
</protein>
<feature type="region of interest" description="Disordered" evidence="1">
    <location>
        <begin position="380"/>
        <end position="439"/>
    </location>
</feature>
<evidence type="ECO:0000313" key="5">
    <source>
        <dbReference type="Proteomes" id="UP000006265"/>
    </source>
</evidence>
<reference evidence="4 5" key="1">
    <citation type="journal article" date="2012" name="J. Bacteriol.">
        <title>Genome sequence of Mycobacterium hassiacum DSM 44199, a rare source of heat-stable mycobacterial proteins.</title>
        <authorList>
            <person name="Tiago I."/>
            <person name="Maranha A."/>
            <person name="Mendes V."/>
            <person name="Alarico S."/>
            <person name="Moynihan P.J."/>
            <person name="Clarke A.J."/>
            <person name="Macedo-Ribeiro S."/>
            <person name="Pereira P.J."/>
            <person name="Empadinhas N."/>
        </authorList>
    </citation>
    <scope>NUCLEOTIDE SEQUENCE [LARGE SCALE GENOMIC DNA]</scope>
    <source>
        <strain evidence="5">DSM 44199 / CIP 105218 / JCM 12690 / 3849</strain>
    </source>
</reference>
<dbReference type="STRING" id="1122247.GCA_000379865_00339"/>
<dbReference type="InterPro" id="IPR003399">
    <property type="entry name" value="Mce/MlaD"/>
</dbReference>
<evidence type="ECO:0000259" key="3">
    <source>
        <dbReference type="Pfam" id="PF11887"/>
    </source>
</evidence>
<evidence type="ECO:0000259" key="2">
    <source>
        <dbReference type="Pfam" id="PF02470"/>
    </source>
</evidence>
<dbReference type="EMBL" id="AMRA01000123">
    <property type="protein sequence ID" value="EKF21632.1"/>
    <property type="molecule type" value="Genomic_DNA"/>
</dbReference>
<dbReference type="Pfam" id="PF11887">
    <property type="entry name" value="Mce4_CUP1"/>
    <property type="match status" value="1"/>
</dbReference>
<dbReference type="AlphaFoldDB" id="K5BCK3"/>
<accession>K5BCK3</accession>
<dbReference type="PANTHER" id="PTHR33371">
    <property type="entry name" value="INTERMEMBRANE PHOSPHOLIPID TRANSPORT SYSTEM BINDING PROTEIN MLAD-RELATED"/>
    <property type="match status" value="1"/>
</dbReference>
<dbReference type="InterPro" id="IPR005693">
    <property type="entry name" value="Mce"/>
</dbReference>
<gene>
    <name evidence="4" type="ORF">C731_4371</name>
</gene>
<dbReference type="InterPro" id="IPR024516">
    <property type="entry name" value="Mce_C"/>
</dbReference>